<dbReference type="InterPro" id="IPR051544">
    <property type="entry name" value="TPS_OM_transporter"/>
</dbReference>
<proteinExistence type="predicted"/>
<dbReference type="PANTHER" id="PTHR34597:SF3">
    <property type="entry name" value="OUTER MEMBRANE TRANSPORTER CDIB"/>
    <property type="match status" value="1"/>
</dbReference>
<protein>
    <submittedName>
        <fullName evidence="1">Hemin-binding protein</fullName>
    </submittedName>
</protein>
<comment type="caution">
    <text evidence="1">The sequence shown here is derived from an EMBL/GenBank/DDBJ whole genome shotgun (WGS) entry which is preliminary data.</text>
</comment>
<accession>A0ABV3U418</accession>
<evidence type="ECO:0000313" key="2">
    <source>
        <dbReference type="Proteomes" id="UP001557485"/>
    </source>
</evidence>
<dbReference type="PANTHER" id="PTHR34597">
    <property type="entry name" value="SLR1661 PROTEIN"/>
    <property type="match status" value="1"/>
</dbReference>
<keyword evidence="2" id="KW-1185">Reference proteome</keyword>
<sequence length="544" mass="59313">MAIDLPPVMPPQLASQIQIEASASEKSAPISAVIGGITVRVIGNQLLSNTQVEALLAEAETPSAAITALTRRYYNAGHLLVSVSYYRLDDTVTVLVNQALVKGLRGNSQVTSHFAGLVGDPDLSLAEFDRARVLADLQAERAGVSYSIAYEQHYDNQVILDFREQVIADHDATDFILEMNNKGSRFLGRYFGLAGLKHQFGNGTELNVAYKTIFESLGEAGDGDDYQQFDLALEHPFTFGLFGIESSHIEYQRHPQVPTSAAGGGLCLPLLNNCAVSGAVETVFLDAEIDSIALSGEQVVYSNPVRRWSAFERIEHISSEIRSASQSAPLLDENYDTLELGAKYSQRGSLVEAPSYLKAQLSLKTGFGDGGSFASDSSDAVSIGKREAEFILLLPKLGYKFALAPDYEFALNFNGQFADNTQLPQQQQFVLGGMNSMSAYLPGVIIGDNGYFAHLAVNGKHQWWGLAWESSLFAEYAATKFNNARGELAANQSLADAGFRLSLKPGLGLETELLAAVPVFDDVVDESRLESLEADFFWRLRWVF</sequence>
<organism evidence="1 2">
    <name type="scientific">Zhongshania guokunii</name>
    <dbReference type="NCBI Taxonomy" id="641783"/>
    <lineage>
        <taxon>Bacteria</taxon>
        <taxon>Pseudomonadati</taxon>
        <taxon>Pseudomonadota</taxon>
        <taxon>Gammaproteobacteria</taxon>
        <taxon>Cellvibrionales</taxon>
        <taxon>Spongiibacteraceae</taxon>
        <taxon>Zhongshania</taxon>
    </lineage>
</organism>
<dbReference type="EMBL" id="JBFRYA010000005">
    <property type="protein sequence ID" value="MEX1668678.1"/>
    <property type="molecule type" value="Genomic_DNA"/>
</dbReference>
<dbReference type="Proteomes" id="UP001557485">
    <property type="component" value="Unassembled WGS sequence"/>
</dbReference>
<evidence type="ECO:0000313" key="1">
    <source>
        <dbReference type="EMBL" id="MEX1668678.1"/>
    </source>
</evidence>
<dbReference type="Gene3D" id="2.40.160.50">
    <property type="entry name" value="membrane protein fhac: a member of the omp85/tpsb transporter family"/>
    <property type="match status" value="1"/>
</dbReference>
<reference evidence="1 2" key="1">
    <citation type="journal article" date="2011" name="Int. J. Syst. Evol. Microbiol.">
        <title>Zhongshania antarctica gen. nov., sp. nov. and Zhongshania guokunii sp. nov., gammaproteobacteria respectively isolated from coastal attached (fast) ice and surface seawater of the Antarctic.</title>
        <authorList>
            <person name="Li H.J."/>
            <person name="Zhang X.Y."/>
            <person name="Chen C.X."/>
            <person name="Zhang Y.J."/>
            <person name="Gao Z.M."/>
            <person name="Yu Y."/>
            <person name="Chen X.L."/>
            <person name="Chen B."/>
            <person name="Zhang Y.Z."/>
        </authorList>
    </citation>
    <scope>NUCLEOTIDE SEQUENCE [LARGE SCALE GENOMIC DNA]</scope>
    <source>
        <strain evidence="1 2">ZS6-22T</strain>
    </source>
</reference>
<dbReference type="RefSeq" id="WP_368380965.1">
    <property type="nucleotide sequence ID" value="NZ_JBFRYA010000005.1"/>
</dbReference>
<gene>
    <name evidence="1" type="ORF">AB4876_07130</name>
</gene>
<name>A0ABV3U418_9GAMM</name>